<dbReference type="HAMAP" id="MF_01152">
    <property type="entry name" value="DnaJ"/>
    <property type="match status" value="1"/>
</dbReference>
<organism evidence="13 14">
    <name type="scientific">Candidatus Methanobinarius endosymbioticus</name>
    <dbReference type="NCBI Taxonomy" id="2006182"/>
    <lineage>
        <taxon>Archaea</taxon>
        <taxon>Methanobacteriati</taxon>
        <taxon>Methanobacteriota</taxon>
        <taxon>Methanomada group</taxon>
        <taxon>Methanobacteria</taxon>
        <taxon>Methanobacteriales</taxon>
        <taxon>Methanobacteriaceae</taxon>
        <taxon>Candidatus Methanobinarius</taxon>
    </lineage>
</organism>
<reference evidence="13 14" key="1">
    <citation type="submission" date="2018-06" db="EMBL/GenBank/DDBJ databases">
        <title>Genomic insight into two independent archaeal endosymbiosis events.</title>
        <authorList>
            <person name="Lind A.E."/>
            <person name="Lewis W.H."/>
            <person name="Spang A."/>
            <person name="Guy L."/>
            <person name="Embley M.T."/>
            <person name="Ettema T.J.G."/>
        </authorList>
    </citation>
    <scope>NUCLEOTIDE SEQUENCE [LARGE SCALE GENOMIC DNA]</scope>
    <source>
        <strain evidence="13">NOE</strain>
    </source>
</reference>
<comment type="subcellular location">
    <subcellularLocation>
        <location evidence="9">Cytoplasm</location>
    </subcellularLocation>
</comment>
<feature type="binding site" evidence="9">
    <location>
        <position position="170"/>
    </location>
    <ligand>
        <name>Zn(2+)</name>
        <dbReference type="ChEBI" id="CHEBI:29105"/>
        <label>2</label>
    </ligand>
</feature>
<dbReference type="InterPro" id="IPR012724">
    <property type="entry name" value="DnaJ"/>
</dbReference>
<dbReference type="Gene3D" id="2.10.230.10">
    <property type="entry name" value="Heat shock protein DnaJ, cysteine-rich domain"/>
    <property type="match status" value="1"/>
</dbReference>
<dbReference type="SUPFAM" id="SSF57938">
    <property type="entry name" value="DnaJ/Hsp40 cysteine-rich domain"/>
    <property type="match status" value="1"/>
</dbReference>
<dbReference type="Gene3D" id="2.60.260.20">
    <property type="entry name" value="Urease metallochaperone UreE, N-terminal domain"/>
    <property type="match status" value="2"/>
</dbReference>
<evidence type="ECO:0000256" key="2">
    <source>
        <dbReference type="ARBA" id="ARBA00022705"/>
    </source>
</evidence>
<dbReference type="GO" id="GO:0008270">
    <property type="term" value="F:zinc ion binding"/>
    <property type="evidence" value="ECO:0007669"/>
    <property type="project" value="UniProtKB-UniRule"/>
</dbReference>
<dbReference type="SUPFAM" id="SSF49493">
    <property type="entry name" value="HSP40/DnaJ peptide-binding domain"/>
    <property type="match status" value="2"/>
</dbReference>
<evidence type="ECO:0000256" key="10">
    <source>
        <dbReference type="PROSITE-ProRule" id="PRU00546"/>
    </source>
</evidence>
<dbReference type="FunFam" id="2.10.230.10:FF:000002">
    <property type="entry name" value="Molecular chaperone DnaJ"/>
    <property type="match status" value="1"/>
</dbReference>
<dbReference type="CDD" id="cd10719">
    <property type="entry name" value="DnaJ_zf"/>
    <property type="match status" value="1"/>
</dbReference>
<evidence type="ECO:0000256" key="7">
    <source>
        <dbReference type="ARBA" id="ARBA00023016"/>
    </source>
</evidence>
<dbReference type="PANTHER" id="PTHR43096">
    <property type="entry name" value="DNAJ HOMOLOG 1, MITOCHONDRIAL-RELATED"/>
    <property type="match status" value="1"/>
</dbReference>
<dbReference type="GO" id="GO:0042026">
    <property type="term" value="P:protein refolding"/>
    <property type="evidence" value="ECO:0007669"/>
    <property type="project" value="TreeGrafter"/>
</dbReference>
<comment type="function">
    <text evidence="9">Participates actively in the response to hyperosmotic and heat shock by preventing the aggregation of stress-denatured proteins and by disaggregating proteins, also in an autonomous, DnaK-independent fashion. Unfolded proteins bind initially to DnaJ; upon interaction with the DnaJ-bound protein, DnaK hydrolyzes its bound ATP, resulting in the formation of a stable complex. GrpE releases ADP from DnaK; ATP binding to DnaK triggers the release of the substrate protein, thus completing the reaction cycle. Several rounds of ATP-dependent interactions between DnaJ, DnaK and GrpE are required for fully efficient folding. Also involved, together with DnaK and GrpE, in the DNA replication of plasmids through activation of initiation proteins.</text>
</comment>
<keyword evidence="5 9" id="KW-0863">Zinc-finger</keyword>
<dbReference type="NCBIfam" id="NF010876">
    <property type="entry name" value="PRK14283.1"/>
    <property type="match status" value="1"/>
</dbReference>
<dbReference type="PROSITE" id="PS00636">
    <property type="entry name" value="DNAJ_1"/>
    <property type="match status" value="1"/>
</dbReference>
<comment type="subunit">
    <text evidence="9">Homodimer.</text>
</comment>
<dbReference type="InterPro" id="IPR018253">
    <property type="entry name" value="DnaJ_domain_CS"/>
</dbReference>
<accession>A0A366MBJ0</accession>
<name>A0A366MBJ0_9EURY</name>
<keyword evidence="8 9" id="KW-0143">Chaperone</keyword>
<keyword evidence="3 9" id="KW-0479">Metal-binding</keyword>
<comment type="domain">
    <text evidence="9">The J domain is necessary and sufficient to stimulate DnaK ATPase activity. Zinc center 1 plays an important role in the autonomous, DnaK-independent chaperone activity of DnaJ. Zinc center 2 is essential for interaction with DnaK and for DnaJ activity.</text>
</comment>
<dbReference type="EMBL" id="NIZT01000038">
    <property type="protein sequence ID" value="RBQ22872.1"/>
    <property type="molecule type" value="Genomic_DNA"/>
</dbReference>
<dbReference type="FunFam" id="2.60.260.20:FF:000005">
    <property type="entry name" value="Chaperone protein dnaJ 1, mitochondrial"/>
    <property type="match status" value="1"/>
</dbReference>
<dbReference type="InterPro" id="IPR008971">
    <property type="entry name" value="HSP40/DnaJ_pept-bd"/>
</dbReference>
<dbReference type="PRINTS" id="PR00625">
    <property type="entry name" value="JDOMAIN"/>
</dbReference>
<feature type="binding site" evidence="9">
    <location>
        <position position="199"/>
    </location>
    <ligand>
        <name>Zn(2+)</name>
        <dbReference type="ChEBI" id="CHEBI:29105"/>
        <label>2</label>
    </ligand>
</feature>
<dbReference type="GO" id="GO:0005524">
    <property type="term" value="F:ATP binding"/>
    <property type="evidence" value="ECO:0007669"/>
    <property type="project" value="InterPro"/>
</dbReference>
<feature type="binding site" evidence="9">
    <location>
        <position position="210"/>
    </location>
    <ligand>
        <name>Zn(2+)</name>
        <dbReference type="ChEBI" id="CHEBI:29105"/>
        <label>1</label>
    </ligand>
</feature>
<dbReference type="GO" id="GO:0006260">
    <property type="term" value="P:DNA replication"/>
    <property type="evidence" value="ECO:0007669"/>
    <property type="project" value="UniProtKB-KW"/>
</dbReference>
<dbReference type="Pfam" id="PF00684">
    <property type="entry name" value="DnaJ_CXXCXGXG"/>
    <property type="match status" value="1"/>
</dbReference>
<proteinExistence type="inferred from homology"/>
<dbReference type="SUPFAM" id="SSF46565">
    <property type="entry name" value="Chaperone J-domain"/>
    <property type="match status" value="1"/>
</dbReference>
<comment type="similarity">
    <text evidence="9">Belongs to the DnaJ family.</text>
</comment>
<feature type="binding site" evidence="9">
    <location>
        <position position="196"/>
    </location>
    <ligand>
        <name>Zn(2+)</name>
        <dbReference type="ChEBI" id="CHEBI:29105"/>
        <label>2</label>
    </ligand>
</feature>
<evidence type="ECO:0000256" key="5">
    <source>
        <dbReference type="ARBA" id="ARBA00022771"/>
    </source>
</evidence>
<dbReference type="NCBIfam" id="TIGR02349">
    <property type="entry name" value="DnaJ_bact"/>
    <property type="match status" value="1"/>
</dbReference>
<evidence type="ECO:0000256" key="4">
    <source>
        <dbReference type="ARBA" id="ARBA00022737"/>
    </source>
</evidence>
<evidence type="ECO:0000256" key="3">
    <source>
        <dbReference type="ARBA" id="ARBA00022723"/>
    </source>
</evidence>
<dbReference type="PANTHER" id="PTHR43096:SF48">
    <property type="entry name" value="CHAPERONE PROTEIN DNAJ"/>
    <property type="match status" value="1"/>
</dbReference>
<dbReference type="InterPro" id="IPR001305">
    <property type="entry name" value="HSP_DnaJ_Cys-rich_dom"/>
</dbReference>
<dbReference type="GO" id="GO:0031072">
    <property type="term" value="F:heat shock protein binding"/>
    <property type="evidence" value="ECO:0007669"/>
    <property type="project" value="InterPro"/>
</dbReference>
<dbReference type="Gene3D" id="1.10.287.110">
    <property type="entry name" value="DnaJ domain"/>
    <property type="match status" value="1"/>
</dbReference>
<evidence type="ECO:0000313" key="13">
    <source>
        <dbReference type="EMBL" id="RBQ22872.1"/>
    </source>
</evidence>
<comment type="caution">
    <text evidence="13">The sequence shown here is derived from an EMBL/GenBank/DDBJ whole genome shotgun (WGS) entry which is preliminary data.</text>
</comment>
<keyword evidence="6 9" id="KW-0862">Zinc</keyword>
<dbReference type="AlphaFoldDB" id="A0A366MBJ0"/>
<feature type="zinc finger region" description="CR-type" evidence="10">
    <location>
        <begin position="140"/>
        <end position="222"/>
    </location>
</feature>
<dbReference type="GO" id="GO:0005737">
    <property type="term" value="C:cytoplasm"/>
    <property type="evidence" value="ECO:0007669"/>
    <property type="project" value="UniProtKB-SubCell"/>
</dbReference>
<sequence length="382" mass="42176">MAEKRDYYDILGIEKGAEGKEIKKAYRELAMKHHPDVSDDEEATEKFKEISEAYAVLSDEDKRKTYDQYGHAGMDGFSNEDIFRNANFEDIFQGFGGGFDVNNIFEMFGFGGGHSRGGGPQCGSDIYAEIDITLEEAAEDIEKDINIRHDVECSTCHGSKSEPGSNPETCQTCGGTGKVRQVTNTILGQMMKVRPCPECRGKGKIITDPCKACDGKGKVKENNTISIKIPAGVESGSRLRVPGKGNAGYVGGGYGDLIVLINVKPHKDFEREGPNLYYEKQISFVQASLGDTVDVPTIDGEIELKIPPGTQSESIFRLRNQGMPVMRRNSKGTLYVTVKVVVPQKLNEEQKDLLLEFGKKSGEEINTYEKGFFDKVKEAINH</sequence>
<gene>
    <name evidence="9 13" type="primary">dnaJ</name>
    <name evidence="13" type="ORF">ALNOE001_14530</name>
</gene>
<dbReference type="Proteomes" id="UP000253099">
    <property type="component" value="Unassembled WGS sequence"/>
</dbReference>
<dbReference type="Pfam" id="PF01556">
    <property type="entry name" value="DnaJ_C"/>
    <property type="match status" value="1"/>
</dbReference>
<dbReference type="CDD" id="cd10747">
    <property type="entry name" value="DnaJ_C"/>
    <property type="match status" value="1"/>
</dbReference>
<dbReference type="SMART" id="SM00271">
    <property type="entry name" value="DnaJ"/>
    <property type="match status" value="1"/>
</dbReference>
<keyword evidence="4 9" id="KW-0677">Repeat</keyword>
<dbReference type="GO" id="GO:0051082">
    <property type="term" value="F:unfolded protein binding"/>
    <property type="evidence" value="ECO:0007669"/>
    <property type="project" value="UniProtKB-UniRule"/>
</dbReference>
<evidence type="ECO:0000256" key="6">
    <source>
        <dbReference type="ARBA" id="ARBA00022833"/>
    </source>
</evidence>
<keyword evidence="14" id="KW-1185">Reference proteome</keyword>
<keyword evidence="7 9" id="KW-0346">Stress response</keyword>
<feature type="binding site" evidence="9">
    <location>
        <position position="173"/>
    </location>
    <ligand>
        <name>Zn(2+)</name>
        <dbReference type="ChEBI" id="CHEBI:29105"/>
        <label>2</label>
    </ligand>
</feature>
<dbReference type="InterPro" id="IPR036869">
    <property type="entry name" value="J_dom_sf"/>
</dbReference>
<dbReference type="InterPro" id="IPR002939">
    <property type="entry name" value="DnaJ_C"/>
</dbReference>
<feature type="binding site" evidence="9">
    <location>
        <position position="153"/>
    </location>
    <ligand>
        <name>Zn(2+)</name>
        <dbReference type="ChEBI" id="CHEBI:29105"/>
        <label>1</label>
    </ligand>
</feature>
<keyword evidence="1 9" id="KW-0963">Cytoplasm</keyword>
<dbReference type="InterPro" id="IPR036410">
    <property type="entry name" value="HSP_DnaJ_Cys-rich_dom_sf"/>
</dbReference>
<evidence type="ECO:0000256" key="1">
    <source>
        <dbReference type="ARBA" id="ARBA00022490"/>
    </source>
</evidence>
<evidence type="ECO:0000259" key="11">
    <source>
        <dbReference type="PROSITE" id="PS50076"/>
    </source>
</evidence>
<evidence type="ECO:0000313" key="14">
    <source>
        <dbReference type="Proteomes" id="UP000253099"/>
    </source>
</evidence>
<feature type="binding site" evidence="9">
    <location>
        <position position="156"/>
    </location>
    <ligand>
        <name>Zn(2+)</name>
        <dbReference type="ChEBI" id="CHEBI:29105"/>
        <label>1</label>
    </ligand>
</feature>
<protein>
    <recommendedName>
        <fullName evidence="9">Chaperone protein DnaJ</fullName>
    </recommendedName>
</protein>
<dbReference type="NCBIfam" id="NF008035">
    <property type="entry name" value="PRK10767.1"/>
    <property type="match status" value="1"/>
</dbReference>
<dbReference type="PROSITE" id="PS50076">
    <property type="entry name" value="DNAJ_2"/>
    <property type="match status" value="1"/>
</dbReference>
<feature type="domain" description="J" evidence="11">
    <location>
        <begin position="6"/>
        <end position="70"/>
    </location>
</feature>
<dbReference type="GO" id="GO:0009408">
    <property type="term" value="P:response to heat"/>
    <property type="evidence" value="ECO:0007669"/>
    <property type="project" value="InterPro"/>
</dbReference>
<dbReference type="PROSITE" id="PS51188">
    <property type="entry name" value="ZF_CR"/>
    <property type="match status" value="1"/>
</dbReference>
<dbReference type="Pfam" id="PF00226">
    <property type="entry name" value="DnaJ"/>
    <property type="match status" value="1"/>
</dbReference>
<evidence type="ECO:0000256" key="8">
    <source>
        <dbReference type="ARBA" id="ARBA00023186"/>
    </source>
</evidence>
<feature type="binding site" evidence="9">
    <location>
        <position position="213"/>
    </location>
    <ligand>
        <name>Zn(2+)</name>
        <dbReference type="ChEBI" id="CHEBI:29105"/>
        <label>1</label>
    </ligand>
</feature>
<keyword evidence="2 9" id="KW-0235">DNA replication</keyword>
<comment type="caution">
    <text evidence="9">Lacks conserved residue(s) required for the propagation of feature annotation.</text>
</comment>
<dbReference type="InterPro" id="IPR001623">
    <property type="entry name" value="DnaJ_domain"/>
</dbReference>
<comment type="cofactor">
    <cofactor evidence="9">
        <name>Zn(2+)</name>
        <dbReference type="ChEBI" id="CHEBI:29105"/>
    </cofactor>
    <text evidence="9">Binds 2 Zn(2+) ions per monomer.</text>
</comment>
<evidence type="ECO:0000256" key="9">
    <source>
        <dbReference type="HAMAP-Rule" id="MF_01152"/>
    </source>
</evidence>
<dbReference type="CDD" id="cd06257">
    <property type="entry name" value="DnaJ"/>
    <property type="match status" value="1"/>
</dbReference>
<feature type="domain" description="CR-type" evidence="12">
    <location>
        <begin position="140"/>
        <end position="222"/>
    </location>
</feature>
<evidence type="ECO:0000259" key="12">
    <source>
        <dbReference type="PROSITE" id="PS51188"/>
    </source>
</evidence>